<evidence type="ECO:0000313" key="3">
    <source>
        <dbReference type="Proteomes" id="UP000649259"/>
    </source>
</evidence>
<reference evidence="3" key="1">
    <citation type="submission" date="2023-07" db="EMBL/GenBank/DDBJ databases">
        <title>Whole genome shotgun sequence of Streptomyces cacaoi subsp. asoensis NBRC 13813.</title>
        <authorList>
            <person name="Komaki H."/>
            <person name="Tamura T."/>
        </authorList>
    </citation>
    <scope>NUCLEOTIDE SEQUENCE [LARGE SCALE GENOMIC DNA]</scope>
    <source>
        <strain evidence="3">NBRC 13813</strain>
    </source>
</reference>
<feature type="region of interest" description="Disordered" evidence="1">
    <location>
        <begin position="28"/>
        <end position="67"/>
    </location>
</feature>
<evidence type="ECO:0000256" key="1">
    <source>
        <dbReference type="SAM" id="MobiDB-lite"/>
    </source>
</evidence>
<keyword evidence="3" id="KW-1185">Reference proteome</keyword>
<protein>
    <submittedName>
        <fullName evidence="2">Uncharacterized protein</fullName>
    </submittedName>
</protein>
<name>A0ABQ3RY80_9ACTN</name>
<gene>
    <name evidence="2" type="ORF">Saso_24810</name>
</gene>
<proteinExistence type="predicted"/>
<dbReference type="EMBL" id="BNEB01000002">
    <property type="protein sequence ID" value="GHI60831.1"/>
    <property type="molecule type" value="Genomic_DNA"/>
</dbReference>
<organism evidence="2 3">
    <name type="scientific">Streptomyces asoensis</name>
    <dbReference type="NCBI Taxonomy" id="249586"/>
    <lineage>
        <taxon>Bacteria</taxon>
        <taxon>Bacillati</taxon>
        <taxon>Actinomycetota</taxon>
        <taxon>Actinomycetes</taxon>
        <taxon>Kitasatosporales</taxon>
        <taxon>Streptomycetaceae</taxon>
        <taxon>Streptomyces</taxon>
    </lineage>
</organism>
<sequence>MGDRGSFPGGDPAIAIGVRPAMSYGVGARSAAHGTAGSPPQDGERLAPRVTGVTPVGSAPRAPADQV</sequence>
<comment type="caution">
    <text evidence="2">The sequence shown here is derived from an EMBL/GenBank/DDBJ whole genome shotgun (WGS) entry which is preliminary data.</text>
</comment>
<dbReference type="Proteomes" id="UP000649259">
    <property type="component" value="Unassembled WGS sequence"/>
</dbReference>
<accession>A0ABQ3RY80</accession>
<evidence type="ECO:0000313" key="2">
    <source>
        <dbReference type="EMBL" id="GHI60831.1"/>
    </source>
</evidence>